<proteinExistence type="predicted"/>
<dbReference type="RefSeq" id="WP_075739418.1">
    <property type="nucleotide sequence ID" value="NZ_CP016076.1"/>
</dbReference>
<dbReference type="SUPFAM" id="SSF81296">
    <property type="entry name" value="E set domains"/>
    <property type="match status" value="1"/>
</dbReference>
<organism evidence="3 4">
    <name type="scientific">Actinoalloteichus fjordicus</name>
    <dbReference type="NCBI Taxonomy" id="1612552"/>
    <lineage>
        <taxon>Bacteria</taxon>
        <taxon>Bacillati</taxon>
        <taxon>Actinomycetota</taxon>
        <taxon>Actinomycetes</taxon>
        <taxon>Pseudonocardiales</taxon>
        <taxon>Pseudonocardiaceae</taxon>
        <taxon>Actinoalloteichus</taxon>
    </lineage>
</organism>
<dbReference type="InterPro" id="IPR014756">
    <property type="entry name" value="Ig_E-set"/>
</dbReference>
<evidence type="ECO:0000313" key="4">
    <source>
        <dbReference type="Proteomes" id="UP000185511"/>
    </source>
</evidence>
<dbReference type="SUPFAM" id="SSF49265">
    <property type="entry name" value="Fibronectin type III"/>
    <property type="match status" value="1"/>
</dbReference>
<dbReference type="InterPro" id="IPR013783">
    <property type="entry name" value="Ig-like_fold"/>
</dbReference>
<gene>
    <name evidence="3" type="ORF">UA74_06020</name>
</gene>
<dbReference type="Gene3D" id="2.60.40.10">
    <property type="entry name" value="Immunoglobulins"/>
    <property type="match status" value="1"/>
</dbReference>
<dbReference type="PANTHER" id="PTHR34823:SF1">
    <property type="entry name" value="CHITIN-BINDING TYPE-4 DOMAIN-CONTAINING PROTEIN"/>
    <property type="match status" value="1"/>
</dbReference>
<dbReference type="CDD" id="cd21177">
    <property type="entry name" value="LPMO_AA10"/>
    <property type="match status" value="1"/>
</dbReference>
<name>A0AAC9L8C5_9PSEU</name>
<dbReference type="PANTHER" id="PTHR34823">
    <property type="entry name" value="GLCNAC-BINDING PROTEIN A"/>
    <property type="match status" value="1"/>
</dbReference>
<dbReference type="GO" id="GO:0005975">
    <property type="term" value="P:carbohydrate metabolic process"/>
    <property type="evidence" value="ECO:0007669"/>
    <property type="project" value="UniProtKB-ARBA"/>
</dbReference>
<accession>A0AAC9L8C5</accession>
<sequence>MNPRTRDLAVPHSLAATAADRTDGELVLKGIQLEWTVGGNSGGDWPPPVDWNDGRAPYPHLYEVWLNGGAIKQTAVLFWADWAPSWQAARTHWVCLGTDPDPEYRVTIRARLADGTWSPFTDEVVVTTGDARAYSAVAPAVILVQAPVPAPDRHGSLDHPVSRAVLLVRKDDSAAARRRARELNTAAGQAVTPPATAMLADPPWNGSYLEYRKFFRGGDVASAGNPLYTGLDEAGERPRTILSAADAEHSFTYRRSAHHVDPTWTHQWFITRDDWNPEGAVSWDDLEPVPFMTEVHGDPGTTHHATEAVPEKKTGRHVIVTVWGGHGGPGLPDGRLAGEFFVSCSDVEFV</sequence>
<evidence type="ECO:0000256" key="1">
    <source>
        <dbReference type="ARBA" id="ARBA00022729"/>
    </source>
</evidence>
<dbReference type="InterPro" id="IPR051024">
    <property type="entry name" value="GlcNAc_Chitin_IntDeg"/>
</dbReference>
<reference evidence="4" key="1">
    <citation type="submission" date="2016-06" db="EMBL/GenBank/DDBJ databases">
        <title>Complete genome sequence of Actinoalloteichus fjordicus DSM 46855 (=ADI127-17), type strain of the new species Actinoalloteichus fjordicus.</title>
        <authorList>
            <person name="Ruckert C."/>
            <person name="Nouioui I."/>
            <person name="Willmese J."/>
            <person name="van Wezel G."/>
            <person name="Klenk H.-P."/>
            <person name="Kalinowski J."/>
            <person name="Zotchev S.B."/>
        </authorList>
    </citation>
    <scope>NUCLEOTIDE SEQUENCE [LARGE SCALE GENOMIC DNA]</scope>
    <source>
        <strain evidence="4">ADI127-7</strain>
    </source>
</reference>
<dbReference type="InterPro" id="IPR036116">
    <property type="entry name" value="FN3_sf"/>
</dbReference>
<evidence type="ECO:0000313" key="3">
    <source>
        <dbReference type="EMBL" id="APU13278.1"/>
    </source>
</evidence>
<dbReference type="KEGG" id="acad:UA74_06020"/>
<dbReference type="Proteomes" id="UP000185511">
    <property type="component" value="Chromosome"/>
</dbReference>
<dbReference type="Pfam" id="PF03067">
    <property type="entry name" value="LPMO_10"/>
    <property type="match status" value="1"/>
</dbReference>
<evidence type="ECO:0000259" key="2">
    <source>
        <dbReference type="Pfam" id="PF03067"/>
    </source>
</evidence>
<dbReference type="AlphaFoldDB" id="A0AAC9L8C5"/>
<dbReference type="InterPro" id="IPR004302">
    <property type="entry name" value="Cellulose/chitin-bd_N"/>
</dbReference>
<protein>
    <submittedName>
        <fullName evidence="3">Chitin binding domain</fullName>
    </submittedName>
</protein>
<keyword evidence="4" id="KW-1185">Reference proteome</keyword>
<dbReference type="Gene3D" id="2.70.50.50">
    <property type="entry name" value="chitin-binding protein cbp21"/>
    <property type="match status" value="1"/>
</dbReference>
<dbReference type="EMBL" id="CP016076">
    <property type="protein sequence ID" value="APU13278.1"/>
    <property type="molecule type" value="Genomic_DNA"/>
</dbReference>
<keyword evidence="1" id="KW-0732">Signal</keyword>
<feature type="domain" description="Chitin-binding type-4" evidence="2">
    <location>
        <begin position="154"/>
        <end position="347"/>
    </location>
</feature>